<dbReference type="EMBL" id="JAESVN010000017">
    <property type="protein sequence ID" value="MBL4919308.1"/>
    <property type="molecule type" value="Genomic_DNA"/>
</dbReference>
<dbReference type="Gene3D" id="1.10.1220.10">
    <property type="entry name" value="Met repressor-like"/>
    <property type="match status" value="1"/>
</dbReference>
<dbReference type="RefSeq" id="WP_202690288.1">
    <property type="nucleotide sequence ID" value="NZ_JAESVN010000017.1"/>
</dbReference>
<gene>
    <name evidence="2" type="ORF">JL811_19010</name>
</gene>
<keyword evidence="2" id="KW-0238">DNA-binding</keyword>
<dbReference type="InterPro" id="IPR005569">
    <property type="entry name" value="Arc_DNA-bd_dom"/>
</dbReference>
<proteinExistence type="predicted"/>
<evidence type="ECO:0000313" key="2">
    <source>
        <dbReference type="EMBL" id="MBL4919308.1"/>
    </source>
</evidence>
<comment type="caution">
    <text evidence="2">The sequence shown here is derived from an EMBL/GenBank/DDBJ whole genome shotgun (WGS) entry which is preliminary data.</text>
</comment>
<protein>
    <submittedName>
        <fullName evidence="2">Arc family DNA-binding protein</fullName>
    </submittedName>
</protein>
<name>A0A8K0Y2B6_9RHOB</name>
<dbReference type="GO" id="GO:0006355">
    <property type="term" value="P:regulation of DNA-templated transcription"/>
    <property type="evidence" value="ECO:0007669"/>
    <property type="project" value="InterPro"/>
</dbReference>
<sequence length="172" mass="19915">MTRSKREELGQIVIRPPEGMRERIKAAAEANNRSMNAEIVATLEEKYPATTLEEIWRELQRRRLKQLLDEHTISFFNLSKSETDKERQVWESALEGVRKEFDELTCLGATEENVLYLTKISDLTSNSNPSDLALMRIESTILGERLEKNKEAEGNPLPDDISHIKFTQRIRK</sequence>
<dbReference type="Proteomes" id="UP000648908">
    <property type="component" value="Unassembled WGS sequence"/>
</dbReference>
<dbReference type="InterPro" id="IPR013321">
    <property type="entry name" value="Arc_rbn_hlx_hlx"/>
</dbReference>
<reference evidence="2" key="1">
    <citation type="submission" date="2021-01" db="EMBL/GenBank/DDBJ databases">
        <title>Tabrizicola alba sp. nov. a motile alkaliphilic bacterium isolated from a soda lake.</title>
        <authorList>
            <person name="Szuroczki S."/>
            <person name="Abbaszade G."/>
            <person name="Schumann P."/>
            <person name="Toth E."/>
        </authorList>
    </citation>
    <scope>NUCLEOTIDE SEQUENCE</scope>
    <source>
        <strain evidence="2">DMG-N-6</strain>
    </source>
</reference>
<dbReference type="GO" id="GO:0003677">
    <property type="term" value="F:DNA binding"/>
    <property type="evidence" value="ECO:0007669"/>
    <property type="project" value="UniProtKB-KW"/>
</dbReference>
<dbReference type="Pfam" id="PF03869">
    <property type="entry name" value="Arc"/>
    <property type="match status" value="1"/>
</dbReference>
<organism evidence="2 3">
    <name type="scientific">Szabonella alba</name>
    <dbReference type="NCBI Taxonomy" id="2804194"/>
    <lineage>
        <taxon>Bacteria</taxon>
        <taxon>Pseudomonadati</taxon>
        <taxon>Pseudomonadota</taxon>
        <taxon>Alphaproteobacteria</taxon>
        <taxon>Rhodobacterales</taxon>
        <taxon>Paracoccaceae</taxon>
        <taxon>Szabonella</taxon>
    </lineage>
</organism>
<accession>A0A8K0Y2B6</accession>
<evidence type="ECO:0000313" key="3">
    <source>
        <dbReference type="Proteomes" id="UP000648908"/>
    </source>
</evidence>
<evidence type="ECO:0000259" key="1">
    <source>
        <dbReference type="Pfam" id="PF03869"/>
    </source>
</evidence>
<feature type="domain" description="Arc-like DNA binding" evidence="1">
    <location>
        <begin position="11"/>
        <end position="45"/>
    </location>
</feature>
<dbReference type="InterPro" id="IPR010985">
    <property type="entry name" value="Ribbon_hlx_hlx"/>
</dbReference>
<dbReference type="AlphaFoldDB" id="A0A8K0Y2B6"/>
<dbReference type="SUPFAM" id="SSF47598">
    <property type="entry name" value="Ribbon-helix-helix"/>
    <property type="match status" value="1"/>
</dbReference>
<keyword evidence="3" id="KW-1185">Reference proteome</keyword>